<dbReference type="AlphaFoldDB" id="A0A8J5S7B8"/>
<evidence type="ECO:0000313" key="2">
    <source>
        <dbReference type="EMBL" id="KAG8051246.1"/>
    </source>
</evidence>
<evidence type="ECO:0000256" key="1">
    <source>
        <dbReference type="SAM" id="MobiDB-lite"/>
    </source>
</evidence>
<reference evidence="2" key="2">
    <citation type="submission" date="2021-02" db="EMBL/GenBank/DDBJ databases">
        <authorList>
            <person name="Kimball J.A."/>
            <person name="Haas M.W."/>
            <person name="Macchietto M."/>
            <person name="Kono T."/>
            <person name="Duquette J."/>
            <person name="Shao M."/>
        </authorList>
    </citation>
    <scope>NUCLEOTIDE SEQUENCE</scope>
    <source>
        <tissue evidence="2">Fresh leaf tissue</tissue>
    </source>
</reference>
<keyword evidence="3" id="KW-1185">Reference proteome</keyword>
<gene>
    <name evidence="2" type="ORF">GUJ93_ZPchr0009g344</name>
</gene>
<reference evidence="2" key="1">
    <citation type="journal article" date="2021" name="bioRxiv">
        <title>Whole Genome Assembly and Annotation of Northern Wild Rice, Zizania palustris L., Supports a Whole Genome Duplication in the Zizania Genus.</title>
        <authorList>
            <person name="Haas M."/>
            <person name="Kono T."/>
            <person name="Macchietto M."/>
            <person name="Millas R."/>
            <person name="McGilp L."/>
            <person name="Shao M."/>
            <person name="Duquette J."/>
            <person name="Hirsch C.N."/>
            <person name="Kimball J."/>
        </authorList>
    </citation>
    <scope>NUCLEOTIDE SEQUENCE</scope>
    <source>
        <tissue evidence="2">Fresh leaf tissue</tissue>
    </source>
</reference>
<feature type="compositionally biased region" description="Polar residues" evidence="1">
    <location>
        <begin position="50"/>
        <end position="59"/>
    </location>
</feature>
<organism evidence="2 3">
    <name type="scientific">Zizania palustris</name>
    <name type="common">Northern wild rice</name>
    <dbReference type="NCBI Taxonomy" id="103762"/>
    <lineage>
        <taxon>Eukaryota</taxon>
        <taxon>Viridiplantae</taxon>
        <taxon>Streptophyta</taxon>
        <taxon>Embryophyta</taxon>
        <taxon>Tracheophyta</taxon>
        <taxon>Spermatophyta</taxon>
        <taxon>Magnoliopsida</taxon>
        <taxon>Liliopsida</taxon>
        <taxon>Poales</taxon>
        <taxon>Poaceae</taxon>
        <taxon>BOP clade</taxon>
        <taxon>Oryzoideae</taxon>
        <taxon>Oryzeae</taxon>
        <taxon>Zizaniinae</taxon>
        <taxon>Zizania</taxon>
    </lineage>
</organism>
<sequence length="108" mass="11856">MDHRWYRGKPSRGCRSALYGLCSRRQTIQTGSSPISTRLLRLPLDAVSDGGSQTLAISSQPPPSTKNPAHHLLPLPSTARLVLPSAGRLFRRGSLARSIESPSRRREV</sequence>
<accession>A0A8J5S7B8</accession>
<dbReference type="EMBL" id="JAAALK010000289">
    <property type="protein sequence ID" value="KAG8051246.1"/>
    <property type="molecule type" value="Genomic_DNA"/>
</dbReference>
<feature type="region of interest" description="Disordered" evidence="1">
    <location>
        <begin position="50"/>
        <end position="72"/>
    </location>
</feature>
<evidence type="ECO:0000313" key="3">
    <source>
        <dbReference type="Proteomes" id="UP000729402"/>
    </source>
</evidence>
<comment type="caution">
    <text evidence="2">The sequence shown here is derived from an EMBL/GenBank/DDBJ whole genome shotgun (WGS) entry which is preliminary data.</text>
</comment>
<dbReference type="Proteomes" id="UP000729402">
    <property type="component" value="Unassembled WGS sequence"/>
</dbReference>
<proteinExistence type="predicted"/>
<name>A0A8J5S7B8_ZIZPA</name>
<protein>
    <submittedName>
        <fullName evidence="2">Uncharacterized protein</fullName>
    </submittedName>
</protein>